<protein>
    <submittedName>
        <fullName evidence="6">(pine wood nematode) hypothetical protein</fullName>
    </submittedName>
    <submittedName>
        <fullName evidence="9">RING-type domain-containing protein</fullName>
    </submittedName>
</protein>
<dbReference type="AlphaFoldDB" id="A0A1I7SLX4"/>
<dbReference type="InterPro" id="IPR001841">
    <property type="entry name" value="Znf_RING"/>
</dbReference>
<evidence type="ECO:0000313" key="7">
    <source>
        <dbReference type="Proteomes" id="UP000095284"/>
    </source>
</evidence>
<evidence type="ECO:0000256" key="2">
    <source>
        <dbReference type="ARBA" id="ARBA00022833"/>
    </source>
</evidence>
<evidence type="ECO:0000256" key="4">
    <source>
        <dbReference type="SAM" id="MobiDB-lite"/>
    </source>
</evidence>
<gene>
    <name evidence="6" type="ORF">BXYJ_LOCUS14327</name>
</gene>
<evidence type="ECO:0000259" key="5">
    <source>
        <dbReference type="PROSITE" id="PS50089"/>
    </source>
</evidence>
<dbReference type="Gene3D" id="3.30.40.10">
    <property type="entry name" value="Zinc/RING finger domain, C3HC4 (zinc finger)"/>
    <property type="match status" value="1"/>
</dbReference>
<evidence type="ECO:0000256" key="1">
    <source>
        <dbReference type="ARBA" id="ARBA00022771"/>
    </source>
</evidence>
<reference evidence="9" key="1">
    <citation type="submission" date="2016-11" db="UniProtKB">
        <authorList>
            <consortium name="WormBaseParasite"/>
        </authorList>
    </citation>
    <scope>IDENTIFICATION</scope>
</reference>
<name>A0A1I7SLX4_BURXY</name>
<keyword evidence="8" id="KW-1185">Reference proteome</keyword>
<dbReference type="Proteomes" id="UP000095284">
    <property type="component" value="Unplaced"/>
</dbReference>
<keyword evidence="2" id="KW-0862">Zinc</keyword>
<organism evidence="7 9">
    <name type="scientific">Bursaphelenchus xylophilus</name>
    <name type="common">Pinewood nematode worm</name>
    <name type="synonym">Aphelenchoides xylophilus</name>
    <dbReference type="NCBI Taxonomy" id="6326"/>
    <lineage>
        <taxon>Eukaryota</taxon>
        <taxon>Metazoa</taxon>
        <taxon>Ecdysozoa</taxon>
        <taxon>Nematoda</taxon>
        <taxon>Chromadorea</taxon>
        <taxon>Rhabditida</taxon>
        <taxon>Tylenchina</taxon>
        <taxon>Tylenchomorpha</taxon>
        <taxon>Aphelenchoidea</taxon>
        <taxon>Aphelenchoididae</taxon>
        <taxon>Bursaphelenchus</taxon>
    </lineage>
</organism>
<dbReference type="EMBL" id="CAJFCV020000006">
    <property type="protein sequence ID" value="CAG9129904.1"/>
    <property type="molecule type" value="Genomic_DNA"/>
</dbReference>
<accession>A0A1I7SLX4</accession>
<dbReference type="PANTHER" id="PTHR21578">
    <property type="entry name" value="PROTEIN CBG03826"/>
    <property type="match status" value="1"/>
</dbReference>
<dbReference type="InterPro" id="IPR013083">
    <property type="entry name" value="Znf_RING/FYVE/PHD"/>
</dbReference>
<dbReference type="PROSITE" id="PS50089">
    <property type="entry name" value="ZF_RING_2"/>
    <property type="match status" value="1"/>
</dbReference>
<evidence type="ECO:0000256" key="3">
    <source>
        <dbReference type="PROSITE-ProRule" id="PRU00175"/>
    </source>
</evidence>
<feature type="domain" description="RING-type" evidence="5">
    <location>
        <begin position="231"/>
        <end position="278"/>
    </location>
</feature>
<dbReference type="GO" id="GO:0008270">
    <property type="term" value="F:zinc ion binding"/>
    <property type="evidence" value="ECO:0007669"/>
    <property type="project" value="UniProtKB-KW"/>
</dbReference>
<sequence>MVPVASSVAEGNVSNGGVKRKSDAPVPCTTDRMTTRSGLALGSRIPPPKKSRPTVARRTFCPSVNMNIAEVAATSSSSANLSLRSEGLSSMGSSINSRLSGFNLGSEINGQDRCPHAELIPLPHTFLGEQVSRASSSGVSPFLNHANDPVNVLVNLEGAELAEALAAQRQWEIRRAQIEQDERLARQLWNAESVLNEPVIIVNPSPVTTKKVPNCQNSPAIVPASSFRESCSICFAEPALAPLRCKFCSQCVGCKSCVKQWFGGPSSEKNRKQCPLCRHNWKTLGPSYVTPIITG</sequence>
<dbReference type="WBParaSite" id="BXY_1405700.1">
    <property type="protein sequence ID" value="BXY_1405700.1"/>
    <property type="gene ID" value="BXY_1405700"/>
</dbReference>
<reference evidence="6" key="2">
    <citation type="submission" date="2020-09" db="EMBL/GenBank/DDBJ databases">
        <authorList>
            <person name="Kikuchi T."/>
        </authorList>
    </citation>
    <scope>NUCLEOTIDE SEQUENCE</scope>
    <source>
        <strain evidence="6">Ka4C1</strain>
    </source>
</reference>
<dbReference type="Proteomes" id="UP000582659">
    <property type="component" value="Unassembled WGS sequence"/>
</dbReference>
<evidence type="ECO:0000313" key="9">
    <source>
        <dbReference type="WBParaSite" id="BXY_1405700.1"/>
    </source>
</evidence>
<evidence type="ECO:0000313" key="6">
    <source>
        <dbReference type="EMBL" id="CAD5234236.1"/>
    </source>
</evidence>
<feature type="region of interest" description="Disordered" evidence="4">
    <location>
        <begin position="1"/>
        <end position="33"/>
    </location>
</feature>
<dbReference type="EMBL" id="CAJFDI010000006">
    <property type="protein sequence ID" value="CAD5234236.1"/>
    <property type="molecule type" value="Genomic_DNA"/>
</dbReference>
<keyword evidence="1 3" id="KW-0863">Zinc-finger</keyword>
<keyword evidence="1 3" id="KW-0479">Metal-binding</keyword>
<dbReference type="PANTHER" id="PTHR21578:SF9">
    <property type="entry name" value="RING-TYPE DOMAIN-CONTAINING PROTEIN"/>
    <property type="match status" value="1"/>
</dbReference>
<proteinExistence type="predicted"/>
<evidence type="ECO:0000313" key="8">
    <source>
        <dbReference type="Proteomes" id="UP000659654"/>
    </source>
</evidence>
<dbReference type="Proteomes" id="UP000659654">
    <property type="component" value="Unassembled WGS sequence"/>
</dbReference>